<feature type="transmembrane region" description="Helical" evidence="1">
    <location>
        <begin position="54"/>
        <end position="76"/>
    </location>
</feature>
<dbReference type="InterPro" id="IPR025058">
    <property type="entry name" value="DUF3995"/>
</dbReference>
<organism evidence="2 3">
    <name type="scientific">Nesterenkonia rhizosphaerae</name>
    <dbReference type="NCBI Taxonomy" id="1348272"/>
    <lineage>
        <taxon>Bacteria</taxon>
        <taxon>Bacillati</taxon>
        <taxon>Actinomycetota</taxon>
        <taxon>Actinomycetes</taxon>
        <taxon>Micrococcales</taxon>
        <taxon>Micrococcaceae</taxon>
        <taxon>Nesterenkonia</taxon>
    </lineage>
</organism>
<reference evidence="3" key="1">
    <citation type="journal article" date="2019" name="Int. J. Syst. Evol. Microbiol.">
        <title>The Global Catalogue of Microorganisms (GCM) 10K type strain sequencing project: providing services to taxonomists for standard genome sequencing and annotation.</title>
        <authorList>
            <consortium name="The Broad Institute Genomics Platform"/>
            <consortium name="The Broad Institute Genome Sequencing Center for Infectious Disease"/>
            <person name="Wu L."/>
            <person name="Ma J."/>
        </authorList>
    </citation>
    <scope>NUCLEOTIDE SEQUENCE [LARGE SCALE GENOMIC DNA]</scope>
    <source>
        <strain evidence="3">JCM 19129</strain>
    </source>
</reference>
<dbReference type="RefSeq" id="WP_345477376.1">
    <property type="nucleotide sequence ID" value="NZ_BAABLW010000007.1"/>
</dbReference>
<protein>
    <submittedName>
        <fullName evidence="2">DUF3995 domain-containing protein</fullName>
    </submittedName>
</protein>
<keyword evidence="1" id="KW-0472">Membrane</keyword>
<keyword evidence="1" id="KW-0812">Transmembrane</keyword>
<evidence type="ECO:0000313" key="2">
    <source>
        <dbReference type="EMBL" id="GAA4919522.1"/>
    </source>
</evidence>
<name>A0ABP9G2L4_9MICC</name>
<evidence type="ECO:0000313" key="3">
    <source>
        <dbReference type="Proteomes" id="UP001500368"/>
    </source>
</evidence>
<sequence length="160" mass="17381">MVPRRTRATVWFWIAAAFGIAHAIPSFYWAFGGTLLLETVGQWAVSASRDQPELVTFGLLVVGGVKLAAALIPLLADQQLLPLEGLWRGISWVGGPILVLYAALNMIGAVISLAGWVDVAGADHTALWSRLLLWEPLFFAWGAALTWALICSSRSREPLK</sequence>
<keyword evidence="3" id="KW-1185">Reference proteome</keyword>
<feature type="transmembrane region" description="Helical" evidence="1">
    <location>
        <begin position="97"/>
        <end position="119"/>
    </location>
</feature>
<feature type="transmembrane region" description="Helical" evidence="1">
    <location>
        <begin position="131"/>
        <end position="150"/>
    </location>
</feature>
<dbReference type="Pfam" id="PF13160">
    <property type="entry name" value="DUF3995"/>
    <property type="match status" value="1"/>
</dbReference>
<keyword evidence="1" id="KW-1133">Transmembrane helix</keyword>
<evidence type="ECO:0000256" key="1">
    <source>
        <dbReference type="SAM" id="Phobius"/>
    </source>
</evidence>
<dbReference type="Proteomes" id="UP001500368">
    <property type="component" value="Unassembled WGS sequence"/>
</dbReference>
<accession>A0ABP9G2L4</accession>
<gene>
    <name evidence="2" type="ORF">GCM10025790_14300</name>
</gene>
<dbReference type="EMBL" id="BAABLW010000007">
    <property type="protein sequence ID" value="GAA4919522.1"/>
    <property type="molecule type" value="Genomic_DNA"/>
</dbReference>
<comment type="caution">
    <text evidence="2">The sequence shown here is derived from an EMBL/GenBank/DDBJ whole genome shotgun (WGS) entry which is preliminary data.</text>
</comment>
<proteinExistence type="predicted"/>